<evidence type="ECO:0000313" key="3">
    <source>
        <dbReference type="EMBL" id="CAL1407506.1"/>
    </source>
</evidence>
<keyword evidence="4" id="KW-1185">Reference proteome</keyword>
<dbReference type="InterPro" id="IPR036514">
    <property type="entry name" value="SGNH_hydro_sf"/>
</dbReference>
<evidence type="ECO:0000313" key="4">
    <source>
        <dbReference type="Proteomes" id="UP001497516"/>
    </source>
</evidence>
<accession>A0AAV2GAK8</accession>
<dbReference type="Pfam" id="PF00657">
    <property type="entry name" value="Lipase_GDSL"/>
    <property type="match status" value="1"/>
</dbReference>
<keyword evidence="2" id="KW-0325">Glycoprotein</keyword>
<reference evidence="3 4" key="1">
    <citation type="submission" date="2024-04" db="EMBL/GenBank/DDBJ databases">
        <authorList>
            <person name="Fracassetti M."/>
        </authorList>
    </citation>
    <scope>NUCLEOTIDE SEQUENCE [LARGE SCALE GENOMIC DNA]</scope>
</reference>
<dbReference type="PANTHER" id="PTHR22835:SF675">
    <property type="entry name" value="ESTER HYDROLASE, PUTATIVE-RELATED"/>
    <property type="match status" value="1"/>
</dbReference>
<proteinExistence type="inferred from homology"/>
<evidence type="ECO:0000256" key="1">
    <source>
        <dbReference type="ARBA" id="ARBA00008668"/>
    </source>
</evidence>
<gene>
    <name evidence="3" type="ORF">LTRI10_LOCUS47167</name>
</gene>
<protein>
    <recommendedName>
        <fullName evidence="5">GDSL esterase/lipase</fullName>
    </recommendedName>
</protein>
<dbReference type="AlphaFoldDB" id="A0AAV2GAK8"/>
<sequence>MLVELQEQHSEVNVIYVDIYEIMVSILTHPSSLGFTKTNVACCGAGGKYNYRPQVFCGDYERGSRPRKEPGKYVFWDEWHISQVASKQIAKRMIPKILKALTCAPS</sequence>
<name>A0AAV2GAK8_9ROSI</name>
<dbReference type="GO" id="GO:0016788">
    <property type="term" value="F:hydrolase activity, acting on ester bonds"/>
    <property type="evidence" value="ECO:0007669"/>
    <property type="project" value="InterPro"/>
</dbReference>
<dbReference type="Proteomes" id="UP001497516">
    <property type="component" value="Chromosome 8"/>
</dbReference>
<evidence type="ECO:0008006" key="5">
    <source>
        <dbReference type="Google" id="ProtNLM"/>
    </source>
</evidence>
<dbReference type="SUPFAM" id="SSF52266">
    <property type="entry name" value="SGNH hydrolase"/>
    <property type="match status" value="1"/>
</dbReference>
<dbReference type="EMBL" id="OZ034821">
    <property type="protein sequence ID" value="CAL1407506.1"/>
    <property type="molecule type" value="Genomic_DNA"/>
</dbReference>
<dbReference type="InterPro" id="IPR001087">
    <property type="entry name" value="GDSL"/>
</dbReference>
<organism evidence="3 4">
    <name type="scientific">Linum trigynum</name>
    <dbReference type="NCBI Taxonomy" id="586398"/>
    <lineage>
        <taxon>Eukaryota</taxon>
        <taxon>Viridiplantae</taxon>
        <taxon>Streptophyta</taxon>
        <taxon>Embryophyta</taxon>
        <taxon>Tracheophyta</taxon>
        <taxon>Spermatophyta</taxon>
        <taxon>Magnoliopsida</taxon>
        <taxon>eudicotyledons</taxon>
        <taxon>Gunneridae</taxon>
        <taxon>Pentapetalae</taxon>
        <taxon>rosids</taxon>
        <taxon>fabids</taxon>
        <taxon>Malpighiales</taxon>
        <taxon>Linaceae</taxon>
        <taxon>Linum</taxon>
    </lineage>
</organism>
<evidence type="ECO:0000256" key="2">
    <source>
        <dbReference type="ARBA" id="ARBA00023180"/>
    </source>
</evidence>
<comment type="similarity">
    <text evidence="1">Belongs to the 'GDSL' lipolytic enzyme family.</text>
</comment>
<dbReference type="Gene3D" id="3.40.50.1110">
    <property type="entry name" value="SGNH hydrolase"/>
    <property type="match status" value="1"/>
</dbReference>
<dbReference type="PANTHER" id="PTHR22835">
    <property type="entry name" value="ZINC FINGER FYVE DOMAIN CONTAINING PROTEIN"/>
    <property type="match status" value="1"/>
</dbReference>